<keyword evidence="4" id="KW-0119">Carbohydrate metabolism</keyword>
<dbReference type="EMBL" id="CAUOFW020003336">
    <property type="protein sequence ID" value="CAK9159310.1"/>
    <property type="molecule type" value="Genomic_DNA"/>
</dbReference>
<dbReference type="Gene3D" id="1.10.530.10">
    <property type="match status" value="1"/>
</dbReference>
<evidence type="ECO:0000256" key="1">
    <source>
        <dbReference type="ARBA" id="ARBA00003102"/>
    </source>
</evidence>
<dbReference type="PROSITE" id="PS00774">
    <property type="entry name" value="CHITINASE_19_2"/>
    <property type="match status" value="1"/>
</dbReference>
<evidence type="ECO:0000256" key="5">
    <source>
        <dbReference type="ARBA" id="ARBA00023157"/>
    </source>
</evidence>
<dbReference type="GO" id="GO:0006032">
    <property type="term" value="P:chitin catabolic process"/>
    <property type="evidence" value="ECO:0007669"/>
    <property type="project" value="UniProtKB-KW"/>
</dbReference>
<gene>
    <name evidence="9" type="ORF">ILEXP_LOCUS25771</name>
    <name evidence="10" type="ORF">ILEXP_LOCUS28010</name>
</gene>
<proteinExistence type="predicted"/>
<dbReference type="Gene3D" id="3.30.20.10">
    <property type="entry name" value="Endochitinase, domain 2"/>
    <property type="match status" value="1"/>
</dbReference>
<keyword evidence="5 6" id="KW-1015">Disulfide bond</keyword>
<dbReference type="GO" id="GO:0050832">
    <property type="term" value="P:defense response to fungus"/>
    <property type="evidence" value="ECO:0007669"/>
    <property type="project" value="UniProtKB-ARBA"/>
</dbReference>
<accession>A0ABC8SJ60</accession>
<dbReference type="AlphaFoldDB" id="A0ABC8SJ60"/>
<evidence type="ECO:0000256" key="2">
    <source>
        <dbReference type="ARBA" id="ARBA00022669"/>
    </source>
</evidence>
<dbReference type="Proteomes" id="UP001642360">
    <property type="component" value="Unassembled WGS sequence"/>
</dbReference>
<feature type="domain" description="Glycoside hydrolase family 19 catalytic" evidence="8">
    <location>
        <begin position="123"/>
        <end position="133"/>
    </location>
</feature>
<evidence type="ECO:0000256" key="3">
    <source>
        <dbReference type="ARBA" id="ARBA00022821"/>
    </source>
</evidence>
<evidence type="ECO:0000313" key="10">
    <source>
        <dbReference type="EMBL" id="CAK9159310.1"/>
    </source>
</evidence>
<dbReference type="Pfam" id="PF00182">
    <property type="entry name" value="Glyco_hydro_19"/>
    <property type="match status" value="1"/>
</dbReference>
<evidence type="ECO:0000313" key="9">
    <source>
        <dbReference type="EMBL" id="CAK9157221.1"/>
    </source>
</evidence>
<evidence type="ECO:0000256" key="6">
    <source>
        <dbReference type="PIRSR" id="PIRSR001060-2"/>
    </source>
</evidence>
<dbReference type="InterPro" id="IPR000726">
    <property type="entry name" value="Glyco_hydro_19_cat"/>
</dbReference>
<comment type="function">
    <text evidence="1">Defense against chitin-containing fungal pathogens.</text>
</comment>
<dbReference type="PIRSF" id="PIRSF001060">
    <property type="entry name" value="Endochitinase"/>
    <property type="match status" value="1"/>
</dbReference>
<organism evidence="9 11">
    <name type="scientific">Ilex paraguariensis</name>
    <name type="common">yerba mate</name>
    <dbReference type="NCBI Taxonomy" id="185542"/>
    <lineage>
        <taxon>Eukaryota</taxon>
        <taxon>Viridiplantae</taxon>
        <taxon>Streptophyta</taxon>
        <taxon>Embryophyta</taxon>
        <taxon>Tracheophyta</taxon>
        <taxon>Spermatophyta</taxon>
        <taxon>Magnoliopsida</taxon>
        <taxon>eudicotyledons</taxon>
        <taxon>Gunneridae</taxon>
        <taxon>Pentapetalae</taxon>
        <taxon>asterids</taxon>
        <taxon>campanulids</taxon>
        <taxon>Aquifoliales</taxon>
        <taxon>Aquifoliaceae</taxon>
        <taxon>Ilex</taxon>
    </lineage>
</organism>
<comment type="caution">
    <text evidence="9">The sequence shown here is derived from an EMBL/GenBank/DDBJ whole genome shotgun (WGS) entry which is preliminary data.</text>
</comment>
<dbReference type="PROSITE" id="PS00773">
    <property type="entry name" value="CHITINASE_19_1"/>
    <property type="match status" value="1"/>
</dbReference>
<feature type="disulfide bond" evidence="6">
    <location>
        <begin position="178"/>
        <end position="210"/>
    </location>
</feature>
<dbReference type="SUPFAM" id="SSF53955">
    <property type="entry name" value="Lysozyme-like"/>
    <property type="match status" value="1"/>
</dbReference>
<evidence type="ECO:0000259" key="8">
    <source>
        <dbReference type="PROSITE" id="PS00774"/>
    </source>
</evidence>
<feature type="disulfide bond" evidence="6">
    <location>
        <begin position="82"/>
        <end position="90"/>
    </location>
</feature>
<dbReference type="InterPro" id="IPR023346">
    <property type="entry name" value="Lysozyme-like_dom_sf"/>
</dbReference>
<dbReference type="EMBL" id="CAUOFW020002959">
    <property type="protein sequence ID" value="CAK9157221.1"/>
    <property type="molecule type" value="Genomic_DNA"/>
</dbReference>
<dbReference type="InterPro" id="IPR016283">
    <property type="entry name" value="Glyco_hydro_19"/>
</dbReference>
<protein>
    <recommendedName>
        <fullName evidence="7 8">Glycoside hydrolase family 19 catalytic domain-containing protein</fullName>
    </recommendedName>
</protein>
<sequence length="217" mass="23751">MLKHRDDAACPGKGFYTYDAFVAAAKSFGAFGTTGATDIRKRKLLPFWHKLPMKPQVGGLLPRMVHMLGDTASKQGNPPNYCVANQQWPCVPSKNNFNYGPAGRAIGLNLLSNPETVVNDPVVSFKTAFWFWMTPQSPKPSSHDVITGIWRPSAADTAAGRVPGYGVITNIINGGIECGKGSNLEVEDRIGFYKRYCDILGVSYGNNLDCYNQRPFA</sequence>
<dbReference type="CDD" id="cd00325">
    <property type="entry name" value="chitinase_GH19"/>
    <property type="match status" value="1"/>
</dbReference>
<name>A0ABC8SJ60_9AQUA</name>
<dbReference type="PANTHER" id="PTHR22595">
    <property type="entry name" value="CHITINASE-RELATED"/>
    <property type="match status" value="1"/>
</dbReference>
<keyword evidence="2" id="KW-0147">Chitin-binding</keyword>
<reference evidence="9 11" key="1">
    <citation type="submission" date="2024-02" db="EMBL/GenBank/DDBJ databases">
        <authorList>
            <person name="Vignale AGUSTIN F."/>
            <person name="Sosa J E."/>
            <person name="Modenutti C."/>
        </authorList>
    </citation>
    <scope>NUCLEOTIDE SEQUENCE [LARGE SCALE GENOMIC DNA]</scope>
</reference>
<feature type="domain" description="Glycoside hydrolase family 19 catalytic" evidence="7">
    <location>
        <begin position="10"/>
        <end position="32"/>
    </location>
</feature>
<keyword evidence="4" id="KW-0146">Chitin degradation</keyword>
<evidence type="ECO:0000259" key="7">
    <source>
        <dbReference type="PROSITE" id="PS00773"/>
    </source>
</evidence>
<dbReference type="PANTHER" id="PTHR22595:SF79">
    <property type="entry name" value="CHITINASE 12"/>
    <property type="match status" value="1"/>
</dbReference>
<keyword evidence="4" id="KW-0624">Polysaccharide degradation</keyword>
<evidence type="ECO:0000313" key="11">
    <source>
        <dbReference type="Proteomes" id="UP001642360"/>
    </source>
</evidence>
<keyword evidence="11" id="KW-1185">Reference proteome</keyword>
<dbReference type="GO" id="GO:0008061">
    <property type="term" value="F:chitin binding"/>
    <property type="evidence" value="ECO:0007669"/>
    <property type="project" value="UniProtKB-KW"/>
</dbReference>
<evidence type="ECO:0000256" key="4">
    <source>
        <dbReference type="ARBA" id="ARBA00023024"/>
    </source>
</evidence>
<keyword evidence="3" id="KW-0611">Plant defense</keyword>